<dbReference type="InterPro" id="IPR008266">
    <property type="entry name" value="Tyr_kinase_AS"/>
</dbReference>
<dbReference type="PROSITE" id="PS00109">
    <property type="entry name" value="PROTEIN_KINASE_TYR"/>
    <property type="match status" value="1"/>
</dbReference>
<evidence type="ECO:0000256" key="9">
    <source>
        <dbReference type="SAM" id="MobiDB-lite"/>
    </source>
</evidence>
<keyword evidence="5 11" id="KW-0418">Kinase</keyword>
<dbReference type="GO" id="GO:0004713">
    <property type="term" value="F:protein tyrosine kinase activity"/>
    <property type="evidence" value="ECO:0007669"/>
    <property type="project" value="InterPro"/>
</dbReference>
<dbReference type="Gene3D" id="1.10.510.10">
    <property type="entry name" value="Transferase(Phosphotransferase) domain 1"/>
    <property type="match status" value="1"/>
</dbReference>
<evidence type="ECO:0000256" key="2">
    <source>
        <dbReference type="ARBA" id="ARBA00022527"/>
    </source>
</evidence>
<evidence type="ECO:0000256" key="5">
    <source>
        <dbReference type="ARBA" id="ARBA00022777"/>
    </source>
</evidence>
<dbReference type="AlphaFoldDB" id="A0A1D1YJ22"/>
<dbReference type="FunFam" id="1.10.510.10:FF:001023">
    <property type="entry name" value="Os07g0541700 protein"/>
    <property type="match status" value="1"/>
</dbReference>
<feature type="region of interest" description="Disordered" evidence="9">
    <location>
        <begin position="183"/>
        <end position="256"/>
    </location>
</feature>
<feature type="compositionally biased region" description="Polar residues" evidence="9">
    <location>
        <begin position="318"/>
        <end position="330"/>
    </location>
</feature>
<gene>
    <name evidence="11" type="primary">PERK5_3</name>
    <name evidence="11" type="ORF">g.117791</name>
</gene>
<feature type="region of interest" description="Disordered" evidence="9">
    <location>
        <begin position="307"/>
        <end position="330"/>
    </location>
</feature>
<dbReference type="InterPro" id="IPR020635">
    <property type="entry name" value="Tyr_kinase_cat_dom"/>
</dbReference>
<evidence type="ECO:0000313" key="11">
    <source>
        <dbReference type="EMBL" id="JAT54625.1"/>
    </source>
</evidence>
<feature type="non-terminal residue" evidence="11">
    <location>
        <position position="599"/>
    </location>
</feature>
<sequence>MAGVGPENAVVVAVRAEREISKTALAWALTHVVRPGDFVTLLAVICNHNKGQRRRFWGFPKLAGDCSNGRRGGSPEERRKCDVTASCSQMALQFHGFQDQNEVNMRIKVVVSTEAPSGGRGSDAVVAESKRVGANWIVLDRQLKQEAKQCMQELPQCSVVLMKRSHAKVLRLNLGGAAPLQKFHPPVPTFTLAAPGSRPEPSSERRPRQHEEKAQHHRVKRSAPKGIAEEEQPLASLPRENRASSSSSSTATGSSSSFLVCEQNPLYEGLRGAMLRSMEEAGVVEGFSPPISTNLWMEYCQTGDYRDSSSYGDLKRPQQPNSNPYWSPASSTNSGRHVYCAPNNQVYVNSPLISHSITEEECPLHFMATETLQEKLMESDEESVAGSIGRRRAEMAGDFAYKSDVRDAVSLFGTSPSIPPPLCSICRHKAPVFGKPPRWFSYAELEEATEGFSEANFLAEGGFGWVHRGLLRDGQAVAVKRLKTVGGTKGDSDFQAEVEVLSRARHRNVVMLVGFCVEGTRRVLVYEYICNGSLAAHLYGGNKAPLDWPARFRIAVGSARGLRYLHEDCRVGFIHRDVRPNNILLTHDFEPLVGDFGLA</sequence>
<dbReference type="SMART" id="SM00219">
    <property type="entry name" value="TyrKc"/>
    <property type="match status" value="1"/>
</dbReference>
<dbReference type="EC" id="2.7.11.1" evidence="1"/>
<keyword evidence="3" id="KW-0808">Transferase</keyword>
<dbReference type="Gene3D" id="3.30.200.20">
    <property type="entry name" value="Phosphorylase Kinase, domain 1"/>
    <property type="match status" value="1"/>
</dbReference>
<keyword evidence="11" id="KW-0675">Receptor</keyword>
<name>A0A1D1YJ22_9ARAE</name>
<dbReference type="InterPro" id="IPR000719">
    <property type="entry name" value="Prot_kinase_dom"/>
</dbReference>
<protein>
    <recommendedName>
        <fullName evidence="1">non-specific serine/threonine protein kinase</fullName>
        <ecNumber evidence="1">2.7.11.1</ecNumber>
    </recommendedName>
</protein>
<evidence type="ECO:0000256" key="4">
    <source>
        <dbReference type="ARBA" id="ARBA00022741"/>
    </source>
</evidence>
<dbReference type="EMBL" id="GDJX01013311">
    <property type="protein sequence ID" value="JAT54625.1"/>
    <property type="molecule type" value="Transcribed_RNA"/>
</dbReference>
<dbReference type="GO" id="GO:0005524">
    <property type="term" value="F:ATP binding"/>
    <property type="evidence" value="ECO:0007669"/>
    <property type="project" value="UniProtKB-KW"/>
</dbReference>
<dbReference type="InterPro" id="IPR011009">
    <property type="entry name" value="Kinase-like_dom_sf"/>
</dbReference>
<evidence type="ECO:0000256" key="8">
    <source>
        <dbReference type="ARBA" id="ARBA00048679"/>
    </source>
</evidence>
<dbReference type="GO" id="GO:0004674">
    <property type="term" value="F:protein serine/threonine kinase activity"/>
    <property type="evidence" value="ECO:0007669"/>
    <property type="project" value="UniProtKB-KW"/>
</dbReference>
<keyword evidence="2" id="KW-0723">Serine/threonine-protein kinase</keyword>
<organism evidence="11">
    <name type="scientific">Anthurium amnicola</name>
    <dbReference type="NCBI Taxonomy" id="1678845"/>
    <lineage>
        <taxon>Eukaryota</taxon>
        <taxon>Viridiplantae</taxon>
        <taxon>Streptophyta</taxon>
        <taxon>Embryophyta</taxon>
        <taxon>Tracheophyta</taxon>
        <taxon>Spermatophyta</taxon>
        <taxon>Magnoliopsida</taxon>
        <taxon>Liliopsida</taxon>
        <taxon>Araceae</taxon>
        <taxon>Pothoideae</taxon>
        <taxon>Potheae</taxon>
        <taxon>Anthurium</taxon>
    </lineage>
</organism>
<evidence type="ECO:0000256" key="7">
    <source>
        <dbReference type="ARBA" id="ARBA00047899"/>
    </source>
</evidence>
<proteinExistence type="predicted"/>
<comment type="catalytic activity">
    <reaction evidence="8">
        <text>L-seryl-[protein] + ATP = O-phospho-L-seryl-[protein] + ADP + H(+)</text>
        <dbReference type="Rhea" id="RHEA:17989"/>
        <dbReference type="Rhea" id="RHEA-COMP:9863"/>
        <dbReference type="Rhea" id="RHEA-COMP:11604"/>
        <dbReference type="ChEBI" id="CHEBI:15378"/>
        <dbReference type="ChEBI" id="CHEBI:29999"/>
        <dbReference type="ChEBI" id="CHEBI:30616"/>
        <dbReference type="ChEBI" id="CHEBI:83421"/>
        <dbReference type="ChEBI" id="CHEBI:456216"/>
        <dbReference type="EC" id="2.7.11.1"/>
    </reaction>
</comment>
<accession>A0A1D1YJ22</accession>
<evidence type="ECO:0000256" key="1">
    <source>
        <dbReference type="ARBA" id="ARBA00012513"/>
    </source>
</evidence>
<dbReference type="PROSITE" id="PS50011">
    <property type="entry name" value="PROTEIN_KINASE_DOM"/>
    <property type="match status" value="1"/>
</dbReference>
<dbReference type="PANTHER" id="PTHR47989:SF14">
    <property type="entry name" value="INACTIVE PROTEIN KINASE SELMODRAFT_444075"/>
    <property type="match status" value="1"/>
</dbReference>
<evidence type="ECO:0000256" key="6">
    <source>
        <dbReference type="ARBA" id="ARBA00022840"/>
    </source>
</evidence>
<feature type="compositionally biased region" description="Basic and acidic residues" evidence="9">
    <location>
        <begin position="201"/>
        <end position="214"/>
    </location>
</feature>
<comment type="catalytic activity">
    <reaction evidence="7">
        <text>L-threonyl-[protein] + ATP = O-phospho-L-threonyl-[protein] + ADP + H(+)</text>
        <dbReference type="Rhea" id="RHEA:46608"/>
        <dbReference type="Rhea" id="RHEA-COMP:11060"/>
        <dbReference type="Rhea" id="RHEA-COMP:11605"/>
        <dbReference type="ChEBI" id="CHEBI:15378"/>
        <dbReference type="ChEBI" id="CHEBI:30013"/>
        <dbReference type="ChEBI" id="CHEBI:30616"/>
        <dbReference type="ChEBI" id="CHEBI:61977"/>
        <dbReference type="ChEBI" id="CHEBI:456216"/>
        <dbReference type="EC" id="2.7.11.1"/>
    </reaction>
</comment>
<reference evidence="11" key="1">
    <citation type="submission" date="2015-07" db="EMBL/GenBank/DDBJ databases">
        <title>Transcriptome Assembly of Anthurium amnicola.</title>
        <authorList>
            <person name="Suzuki J."/>
        </authorList>
    </citation>
    <scope>NUCLEOTIDE SEQUENCE</scope>
</reference>
<dbReference type="InterPro" id="IPR001245">
    <property type="entry name" value="Ser-Thr/Tyr_kinase_cat_dom"/>
</dbReference>
<dbReference type="PANTHER" id="PTHR47989">
    <property type="entry name" value="OS01G0750732 PROTEIN"/>
    <property type="match status" value="1"/>
</dbReference>
<dbReference type="SUPFAM" id="SSF56112">
    <property type="entry name" value="Protein kinase-like (PK-like)"/>
    <property type="match status" value="1"/>
</dbReference>
<dbReference type="FunFam" id="3.30.200.20:FF:000162">
    <property type="entry name" value="Adenine nucleotide alpha hydrolase-like domain kinase"/>
    <property type="match status" value="1"/>
</dbReference>
<feature type="compositionally biased region" description="Low complexity" evidence="9">
    <location>
        <begin position="243"/>
        <end position="256"/>
    </location>
</feature>
<feature type="domain" description="Protein kinase" evidence="10">
    <location>
        <begin position="452"/>
        <end position="599"/>
    </location>
</feature>
<evidence type="ECO:0000256" key="3">
    <source>
        <dbReference type="ARBA" id="ARBA00022679"/>
    </source>
</evidence>
<keyword evidence="6" id="KW-0067">ATP-binding</keyword>
<dbReference type="Pfam" id="PF07714">
    <property type="entry name" value="PK_Tyr_Ser-Thr"/>
    <property type="match status" value="1"/>
</dbReference>
<keyword evidence="4" id="KW-0547">Nucleotide-binding</keyword>
<evidence type="ECO:0000259" key="10">
    <source>
        <dbReference type="PROSITE" id="PS50011"/>
    </source>
</evidence>